<proteinExistence type="predicted"/>
<dbReference type="Gene3D" id="1.10.3210.10">
    <property type="entry name" value="Hypothetical protein af1432"/>
    <property type="match status" value="1"/>
</dbReference>
<dbReference type="PROSITE" id="PS51832">
    <property type="entry name" value="HD_GYP"/>
    <property type="match status" value="1"/>
</dbReference>
<dbReference type="CDD" id="cd00077">
    <property type="entry name" value="HDc"/>
    <property type="match status" value="1"/>
</dbReference>
<dbReference type="RefSeq" id="WP_103679856.1">
    <property type="nucleotide sequence ID" value="NZ_LPWH01000054.1"/>
</dbReference>
<sequence>MNTIATSQLSEGIYITREAFLDEKYILLSPEIPLDKALIERLEQWHFPEIRSEGDLTDAPSQGAAGPVAMEDAPLAAIDHGRRDGKEMQKAQKKYAAHLHFAEQLFGHYLQNGILQTNQIHDKIKLLLEDLKNQKQYLLRIPELSGVTVNYIVDHAVKTSIVAMATGASMKLPTHRLIELGTVGLLHEIGMIRLPSQLYMSNRELAPREKKAISTHPVLGFKILRQFDFPLQICLGVLECRENVDGSGYPRNLPANKISLYGKIMNAASTFAAMASPRPYRPAIDGHTIMKTLLTGVNTSYDNTVLQAMIGTFSLFPYGTYVQLASGHRAIVIDITPGKARAPKVQILTDPKGTVVREQPVTETENEQYTVTGVLSHQEVTRLKNAL</sequence>
<dbReference type="InterPro" id="IPR003607">
    <property type="entry name" value="HD/PDEase_dom"/>
</dbReference>
<dbReference type="PANTHER" id="PTHR43155">
    <property type="entry name" value="CYCLIC DI-GMP PHOSPHODIESTERASE PA4108-RELATED"/>
    <property type="match status" value="1"/>
</dbReference>
<gene>
    <name evidence="2" type="ORF">AU468_05480</name>
</gene>
<evidence type="ECO:0000313" key="3">
    <source>
        <dbReference type="Proteomes" id="UP000237350"/>
    </source>
</evidence>
<dbReference type="SUPFAM" id="SSF109604">
    <property type="entry name" value="HD-domain/PDEase-like"/>
    <property type="match status" value="1"/>
</dbReference>
<dbReference type="Proteomes" id="UP000237350">
    <property type="component" value="Unassembled WGS sequence"/>
</dbReference>
<evidence type="ECO:0000313" key="2">
    <source>
        <dbReference type="EMBL" id="POR03307.1"/>
    </source>
</evidence>
<evidence type="ECO:0000259" key="1">
    <source>
        <dbReference type="PROSITE" id="PS51832"/>
    </source>
</evidence>
<protein>
    <recommendedName>
        <fullName evidence="1">HD-GYP domain-containing protein</fullName>
    </recommendedName>
</protein>
<dbReference type="Pfam" id="PF13487">
    <property type="entry name" value="HD_5"/>
    <property type="match status" value="1"/>
</dbReference>
<dbReference type="PANTHER" id="PTHR43155:SF2">
    <property type="entry name" value="CYCLIC DI-GMP PHOSPHODIESTERASE PA4108"/>
    <property type="match status" value="1"/>
</dbReference>
<organism evidence="2 3">
    <name type="scientific">Alkalispirochaeta sphaeroplastigenens</name>
    <dbReference type="NCBI Taxonomy" id="1187066"/>
    <lineage>
        <taxon>Bacteria</taxon>
        <taxon>Pseudomonadati</taxon>
        <taxon>Spirochaetota</taxon>
        <taxon>Spirochaetia</taxon>
        <taxon>Spirochaetales</taxon>
        <taxon>Spirochaetaceae</taxon>
        <taxon>Alkalispirochaeta</taxon>
    </lineage>
</organism>
<feature type="domain" description="HD-GYP" evidence="1">
    <location>
        <begin position="130"/>
        <end position="325"/>
    </location>
</feature>
<reference evidence="3" key="1">
    <citation type="submission" date="2015-12" db="EMBL/GenBank/DDBJ databases">
        <authorList>
            <person name="Lodha T.D."/>
            <person name="Chintalapati S."/>
            <person name="Chintalapati V.R."/>
            <person name="Sravanthi T."/>
        </authorList>
    </citation>
    <scope>NUCLEOTIDE SEQUENCE [LARGE SCALE GENOMIC DNA]</scope>
    <source>
        <strain evidence="3">JC133</strain>
    </source>
</reference>
<keyword evidence="3" id="KW-1185">Reference proteome</keyword>
<comment type="caution">
    <text evidence="2">The sequence shown here is derived from an EMBL/GenBank/DDBJ whole genome shotgun (WGS) entry which is preliminary data.</text>
</comment>
<dbReference type="AlphaFoldDB" id="A0A2S4JUV6"/>
<dbReference type="InterPro" id="IPR037522">
    <property type="entry name" value="HD_GYP_dom"/>
</dbReference>
<name>A0A2S4JUV6_9SPIO</name>
<dbReference type="OrthoDB" id="9781505at2"/>
<accession>A0A2S4JUV6</accession>
<dbReference type="EMBL" id="LPWH01000054">
    <property type="protein sequence ID" value="POR03307.1"/>
    <property type="molecule type" value="Genomic_DNA"/>
</dbReference>